<dbReference type="EMBL" id="GGEC01005215">
    <property type="protein sequence ID" value="MBW85698.1"/>
    <property type="molecule type" value="Transcribed_RNA"/>
</dbReference>
<proteinExistence type="predicted"/>
<organism evidence="1">
    <name type="scientific">Rhizophora mucronata</name>
    <name type="common">Asiatic mangrove</name>
    <dbReference type="NCBI Taxonomy" id="61149"/>
    <lineage>
        <taxon>Eukaryota</taxon>
        <taxon>Viridiplantae</taxon>
        <taxon>Streptophyta</taxon>
        <taxon>Embryophyta</taxon>
        <taxon>Tracheophyta</taxon>
        <taxon>Spermatophyta</taxon>
        <taxon>Magnoliopsida</taxon>
        <taxon>eudicotyledons</taxon>
        <taxon>Gunneridae</taxon>
        <taxon>Pentapetalae</taxon>
        <taxon>rosids</taxon>
        <taxon>fabids</taxon>
        <taxon>Malpighiales</taxon>
        <taxon>Rhizophoraceae</taxon>
        <taxon>Rhizophora</taxon>
    </lineage>
</organism>
<accession>A0A2P2IWX4</accession>
<sequence length="47" mass="5602">MGQINDRRSQKKISKRPVHARHLRLLSSYLGRGSWLGFFLDLGRHRR</sequence>
<evidence type="ECO:0000313" key="1">
    <source>
        <dbReference type="EMBL" id="MBW85698.1"/>
    </source>
</evidence>
<protein>
    <submittedName>
        <fullName evidence="1">Uncharacterized protein</fullName>
    </submittedName>
</protein>
<reference evidence="1" key="1">
    <citation type="submission" date="2018-02" db="EMBL/GenBank/DDBJ databases">
        <title>Rhizophora mucronata_Transcriptome.</title>
        <authorList>
            <person name="Meera S.P."/>
            <person name="Sreeshan A."/>
            <person name="Augustine A."/>
        </authorList>
    </citation>
    <scope>NUCLEOTIDE SEQUENCE</scope>
    <source>
        <tissue evidence="1">Leaf</tissue>
    </source>
</reference>
<dbReference type="AlphaFoldDB" id="A0A2P2IWX4"/>
<name>A0A2P2IWX4_RHIMU</name>